<reference evidence="1" key="1">
    <citation type="submission" date="2020-05" db="EMBL/GenBank/DDBJ databases">
        <title>Mycena genomes resolve the evolution of fungal bioluminescence.</title>
        <authorList>
            <person name="Tsai I.J."/>
        </authorList>
    </citation>
    <scope>NUCLEOTIDE SEQUENCE</scope>
    <source>
        <strain evidence="1">171206Taipei</strain>
    </source>
</reference>
<dbReference type="Proteomes" id="UP000636479">
    <property type="component" value="Unassembled WGS sequence"/>
</dbReference>
<dbReference type="OrthoDB" id="5987198at2759"/>
<dbReference type="RefSeq" id="XP_037225875.1">
    <property type="nucleotide sequence ID" value="XM_037357965.1"/>
</dbReference>
<accession>A0A8H6TFQ0</accession>
<keyword evidence="2" id="KW-1185">Reference proteome</keyword>
<keyword evidence="1" id="KW-0808">Transferase</keyword>
<comment type="caution">
    <text evidence="1">The sequence shown here is derived from an EMBL/GenBank/DDBJ whole genome shotgun (WGS) entry which is preliminary data.</text>
</comment>
<dbReference type="EMBL" id="JACAZF010000001">
    <property type="protein sequence ID" value="KAF7315852.1"/>
    <property type="molecule type" value="Genomic_DNA"/>
</dbReference>
<organism evidence="1 2">
    <name type="scientific">Mycena indigotica</name>
    <dbReference type="NCBI Taxonomy" id="2126181"/>
    <lineage>
        <taxon>Eukaryota</taxon>
        <taxon>Fungi</taxon>
        <taxon>Dikarya</taxon>
        <taxon>Basidiomycota</taxon>
        <taxon>Agaricomycotina</taxon>
        <taxon>Agaricomycetes</taxon>
        <taxon>Agaricomycetidae</taxon>
        <taxon>Agaricales</taxon>
        <taxon>Marasmiineae</taxon>
        <taxon>Mycenaceae</taxon>
        <taxon>Mycena</taxon>
    </lineage>
</organism>
<evidence type="ECO:0000313" key="2">
    <source>
        <dbReference type="Proteomes" id="UP000636479"/>
    </source>
</evidence>
<dbReference type="SUPFAM" id="SSF51445">
    <property type="entry name" value="(Trans)glycosidases"/>
    <property type="match status" value="1"/>
</dbReference>
<protein>
    <submittedName>
        <fullName evidence="1">Protein kinase domain-containing protein</fullName>
    </submittedName>
</protein>
<proteinExistence type="predicted"/>
<name>A0A8H6TFQ0_9AGAR</name>
<keyword evidence="1" id="KW-0418">Kinase</keyword>
<dbReference type="GO" id="GO:0016301">
    <property type="term" value="F:kinase activity"/>
    <property type="evidence" value="ECO:0007669"/>
    <property type="project" value="UniProtKB-KW"/>
</dbReference>
<dbReference type="Gene3D" id="3.20.20.80">
    <property type="entry name" value="Glycosidases"/>
    <property type="match status" value="1"/>
</dbReference>
<sequence>MLEDTFIKLGEHELYWRDRYEWLKENGYELRPRFRPGWVPSWQGNPKTLQIFCEDSWRPPHPYVMDATDVHPYEVDISRYFTSLGPSPANHCVAILDVLTPPNEPNIAILVTPLLRAYDRPRFDSIGEAVEYFRQIFESSSVNYQALCSSASSSATVKSSSSSTRASSSVSASASQPAQTGFVKTSGTRFTLNGSLFTVVGSNSYWPALLGYNAADINQAFADITNSGATVTRTMGFNEVTSASGIYFHLWNGKTATVNTGANGLGAFDTLA</sequence>
<gene>
    <name evidence="1" type="ORF">MIND_00101700</name>
</gene>
<dbReference type="GeneID" id="59340481"/>
<dbReference type="InterPro" id="IPR017853">
    <property type="entry name" value="GH"/>
</dbReference>
<evidence type="ECO:0000313" key="1">
    <source>
        <dbReference type="EMBL" id="KAF7315852.1"/>
    </source>
</evidence>
<dbReference type="AlphaFoldDB" id="A0A8H6TFQ0"/>